<comment type="caution">
    <text evidence="2">The sequence shown here is derived from an EMBL/GenBank/DDBJ whole genome shotgun (WGS) entry which is preliminary data.</text>
</comment>
<dbReference type="Proteomes" id="UP001049176">
    <property type="component" value="Chromosome 1"/>
</dbReference>
<feature type="region of interest" description="Disordered" evidence="1">
    <location>
        <begin position="193"/>
        <end position="223"/>
    </location>
</feature>
<dbReference type="RefSeq" id="XP_043016737.1">
    <property type="nucleotide sequence ID" value="XM_043148023.1"/>
</dbReference>
<evidence type="ECO:0000256" key="1">
    <source>
        <dbReference type="SAM" id="MobiDB-lite"/>
    </source>
</evidence>
<dbReference type="EMBL" id="CM032181">
    <property type="protein sequence ID" value="KAG7100267.1"/>
    <property type="molecule type" value="Genomic_DNA"/>
</dbReference>
<reference evidence="2" key="1">
    <citation type="journal article" date="2021" name="Genome Biol. Evol.">
        <title>The assembled and annotated genome of the fairy-ring fungus Marasmius oreades.</title>
        <authorList>
            <person name="Hiltunen M."/>
            <person name="Ament-Velasquez S.L."/>
            <person name="Johannesson H."/>
        </authorList>
    </citation>
    <scope>NUCLEOTIDE SEQUENCE</scope>
    <source>
        <strain evidence="2">03SP1</strain>
    </source>
</reference>
<dbReference type="KEGG" id="more:E1B28_002040"/>
<gene>
    <name evidence="2" type="ORF">E1B28_002040</name>
</gene>
<name>A0A9P7V548_9AGAR</name>
<dbReference type="OrthoDB" id="10628687at2759"/>
<organism evidence="2 3">
    <name type="scientific">Marasmius oreades</name>
    <name type="common">fairy-ring Marasmius</name>
    <dbReference type="NCBI Taxonomy" id="181124"/>
    <lineage>
        <taxon>Eukaryota</taxon>
        <taxon>Fungi</taxon>
        <taxon>Dikarya</taxon>
        <taxon>Basidiomycota</taxon>
        <taxon>Agaricomycotina</taxon>
        <taxon>Agaricomycetes</taxon>
        <taxon>Agaricomycetidae</taxon>
        <taxon>Agaricales</taxon>
        <taxon>Marasmiineae</taxon>
        <taxon>Marasmiaceae</taxon>
        <taxon>Marasmius</taxon>
    </lineage>
</organism>
<protein>
    <submittedName>
        <fullName evidence="2">Uncharacterized protein</fullName>
    </submittedName>
</protein>
<dbReference type="AlphaFoldDB" id="A0A9P7V548"/>
<sequence>MATHYHEPQPLQRKSFDSDVYVRSQPRSYQADLDVERLNVGPRNSSRLKTSRSGATLKTMNFSDMRTSATADASNDISDGKKGSLGLKRKMSTFFSRRRDLTQVVEGDGVPGCVSMPSHPKKKVGEGDDVPGCMPMASLSKKKSLAFSTKAPAKEPRTTDEHQSHFRRLRTQSASSKATLTVLINSTTATTSIDSSITDESDPVATPQTTRAMSPPSLPSPGFSKDNSELWYTSLMQHFDQHKREVRRSRSFSGFRNTVSSWDLEDMIPDGRFPWQPGFGLGEGEEDYGVTESNTFVSFEEDAESVYRACEEMGGTGIAF</sequence>
<evidence type="ECO:0000313" key="3">
    <source>
        <dbReference type="Proteomes" id="UP001049176"/>
    </source>
</evidence>
<evidence type="ECO:0000313" key="2">
    <source>
        <dbReference type="EMBL" id="KAG7100267.1"/>
    </source>
</evidence>
<dbReference type="GeneID" id="66071116"/>
<keyword evidence="3" id="KW-1185">Reference proteome</keyword>
<proteinExistence type="predicted"/>
<accession>A0A9P7V548</accession>
<feature type="region of interest" description="Disordered" evidence="1">
    <location>
        <begin position="1"/>
        <end position="20"/>
    </location>
</feature>